<accession>A0A1F7H360</accession>
<dbReference type="AlphaFoldDB" id="A0A1F7H360"/>
<keyword evidence="1" id="KW-1133">Transmembrane helix</keyword>
<keyword evidence="1" id="KW-0812">Transmembrane</keyword>
<dbReference type="STRING" id="1802040.A3C28_01595"/>
<evidence type="ECO:0000313" key="3">
    <source>
        <dbReference type="Proteomes" id="UP000178597"/>
    </source>
</evidence>
<keyword evidence="1" id="KW-0472">Membrane</keyword>
<comment type="caution">
    <text evidence="2">The sequence shown here is derived from an EMBL/GenBank/DDBJ whole genome shotgun (WGS) entry which is preliminary data.</text>
</comment>
<name>A0A1F7H360_9BACT</name>
<evidence type="ECO:0000256" key="1">
    <source>
        <dbReference type="SAM" id="Phobius"/>
    </source>
</evidence>
<reference evidence="2 3" key="1">
    <citation type="journal article" date="2016" name="Nat. Commun.">
        <title>Thousands of microbial genomes shed light on interconnected biogeochemical processes in an aquifer system.</title>
        <authorList>
            <person name="Anantharaman K."/>
            <person name="Brown C.T."/>
            <person name="Hug L.A."/>
            <person name="Sharon I."/>
            <person name="Castelle C.J."/>
            <person name="Probst A.J."/>
            <person name="Thomas B.C."/>
            <person name="Singh A."/>
            <person name="Wilkins M.J."/>
            <person name="Karaoz U."/>
            <person name="Brodie E.L."/>
            <person name="Williams K.H."/>
            <person name="Hubbard S.S."/>
            <person name="Banfield J.F."/>
        </authorList>
    </citation>
    <scope>NUCLEOTIDE SEQUENCE [LARGE SCALE GENOMIC DNA]</scope>
</reference>
<evidence type="ECO:0000313" key="2">
    <source>
        <dbReference type="EMBL" id="OGK25533.1"/>
    </source>
</evidence>
<organism evidence="2 3">
    <name type="scientific">Candidatus Roizmanbacteria bacterium RIFCSPHIGHO2_02_FULL_39_9</name>
    <dbReference type="NCBI Taxonomy" id="1802040"/>
    <lineage>
        <taxon>Bacteria</taxon>
        <taxon>Candidatus Roizmaniibacteriota</taxon>
    </lineage>
</organism>
<evidence type="ECO:0008006" key="4">
    <source>
        <dbReference type="Google" id="ProtNLM"/>
    </source>
</evidence>
<dbReference type="EMBL" id="MFZP01000063">
    <property type="protein sequence ID" value="OGK25533.1"/>
    <property type="molecule type" value="Genomic_DNA"/>
</dbReference>
<protein>
    <recommendedName>
        <fullName evidence="4">Baseplate protein J-like domain-containing protein</fullName>
    </recommendedName>
</protein>
<dbReference type="Proteomes" id="UP000178597">
    <property type="component" value="Unassembled WGS sequence"/>
</dbReference>
<proteinExistence type="predicted"/>
<sequence length="692" mass="78250">MRAKDIYMKLPFFQKRKIEQGVFFGLFLKESEAIALVLKMHNSQLTLIDEEKFTYSNGWNNLAEDIDQVILKLEQKVNITIKDTIFFLYSNLIDEKTKEVKKEFFAKIKELVKKLDLKALGYIECYEAVKYILEKKEEIPLSTILIELDQANLSLFIYKRGQIVFVRTITFTGNLIDDLLTCFQEIKGKFVLPSRIVLYNSKDLEAEATDIVTYRWSEDLFIQLPRVEVLKEYEIVQGLIGVFGEQFVKNLKSDKLMTGGTKSKDQVLGFVIGEDIGEEQAKDLQAHPTSPFFPYFQRVIHGTKSAFNKGRLFFKGQSHKWLLLVGVGLFFIALLLNELFVHTASLTVYLPYTSIAKETTIQTPITNKNKDDFSILTTTQSVNLSDSKSTTGKKEIGEKAKGIVTIHNFDDNERNFPKGSLLQTSQLQFVLDQDTKVASSSVVTLNGGLVKQPGKTKAAITAENIGPQGNIGAGKQFSIEDLPSSIYFAMNEESFTGGTKSEIRTVSKQDLDQLKTSLAEKAKSENLDRLEGQNNQMKLLSTLTDIKLSDLQYDRELGEEADKVGIRAKADAILFYYDDRKLLDHLGSLLSSQIKKGFVLEKNKLSYSLKKVEKKEEVIRIVLTVKGNAVTNVSPVQVIQVVKGTPVKNLESKLKQEFKAEGFRLDVRPNILLLNSWMPFFTKNITVKTSSL</sequence>
<feature type="transmembrane region" description="Helical" evidence="1">
    <location>
        <begin position="321"/>
        <end position="341"/>
    </location>
</feature>
<gene>
    <name evidence="2" type="ORF">A3C28_01595</name>
</gene>